<name>A0AAE0WUF3_9PEZI</name>
<evidence type="ECO:0000256" key="1">
    <source>
        <dbReference type="SAM" id="MobiDB-lite"/>
    </source>
</evidence>
<feature type="region of interest" description="Disordered" evidence="1">
    <location>
        <begin position="370"/>
        <end position="396"/>
    </location>
</feature>
<organism evidence="2 3">
    <name type="scientific">Recurvomyces mirabilis</name>
    <dbReference type="NCBI Taxonomy" id="574656"/>
    <lineage>
        <taxon>Eukaryota</taxon>
        <taxon>Fungi</taxon>
        <taxon>Dikarya</taxon>
        <taxon>Ascomycota</taxon>
        <taxon>Pezizomycotina</taxon>
        <taxon>Dothideomycetes</taxon>
        <taxon>Dothideomycetidae</taxon>
        <taxon>Mycosphaerellales</taxon>
        <taxon>Teratosphaeriaceae</taxon>
        <taxon>Recurvomyces</taxon>
    </lineage>
</organism>
<evidence type="ECO:0000313" key="3">
    <source>
        <dbReference type="Proteomes" id="UP001274830"/>
    </source>
</evidence>
<feature type="compositionally biased region" description="Polar residues" evidence="1">
    <location>
        <begin position="387"/>
        <end position="396"/>
    </location>
</feature>
<proteinExistence type="predicted"/>
<gene>
    <name evidence="2" type="ORF">LTR78_001559</name>
</gene>
<feature type="compositionally biased region" description="Polar residues" evidence="1">
    <location>
        <begin position="138"/>
        <end position="173"/>
    </location>
</feature>
<accession>A0AAE0WUF3</accession>
<evidence type="ECO:0000313" key="2">
    <source>
        <dbReference type="EMBL" id="KAK3678264.1"/>
    </source>
</evidence>
<feature type="compositionally biased region" description="Basic and acidic residues" evidence="1">
    <location>
        <begin position="125"/>
        <end position="135"/>
    </location>
</feature>
<reference evidence="2" key="1">
    <citation type="submission" date="2023-07" db="EMBL/GenBank/DDBJ databases">
        <title>Black Yeasts Isolated from many extreme environments.</title>
        <authorList>
            <person name="Coleine C."/>
            <person name="Stajich J.E."/>
            <person name="Selbmann L."/>
        </authorList>
    </citation>
    <scope>NUCLEOTIDE SEQUENCE</scope>
    <source>
        <strain evidence="2">CCFEE 5485</strain>
    </source>
</reference>
<protein>
    <submittedName>
        <fullName evidence="2">Uncharacterized protein</fullName>
    </submittedName>
</protein>
<dbReference type="Proteomes" id="UP001274830">
    <property type="component" value="Unassembled WGS sequence"/>
</dbReference>
<keyword evidence="3" id="KW-1185">Reference proteome</keyword>
<dbReference type="AlphaFoldDB" id="A0AAE0WUF3"/>
<dbReference type="EMBL" id="JAUTXT010000004">
    <property type="protein sequence ID" value="KAK3678264.1"/>
    <property type="molecule type" value="Genomic_DNA"/>
</dbReference>
<feature type="region of interest" description="Disordered" evidence="1">
    <location>
        <begin position="108"/>
        <end position="173"/>
    </location>
</feature>
<sequence>MEVPSFASIKETLSGEVIPEIYICIAVERNARCTRQIELHDLALAIERIRRDDATTNLKNTRSIIEWLVCPRHREYTSSGINRHYTRKIEAGWRHEFPLDYFAKPCSPMQPSRLGDTRASPRTSTPDERCHDHAGRPTPSSTQSERSLSTRQSNHLGSPLSRQQRSSSDSGALEASLSNIVPQIVADHVGMDPFVTDDTREVQLPSTGPLVGSQVREGQVATQLGQDNLEIGSTQMNDRLVPEARAEVNESAVHTNGSSRRRSSPATRTGFEAGEMSKWAPQTAHDEMRDLLGQPLESAKAKGYLYIFPDVNKQYIKIGFTTGKLWDRFRKIEDSYRWRIYPTSSCFDWRSSCILILRTVIDISTSNQKVDGVHSMSGSRSIPRAPTRQSNIGGIS</sequence>
<feature type="region of interest" description="Disordered" evidence="1">
    <location>
        <begin position="248"/>
        <end position="269"/>
    </location>
</feature>
<comment type="caution">
    <text evidence="2">The sequence shown here is derived from an EMBL/GenBank/DDBJ whole genome shotgun (WGS) entry which is preliminary data.</text>
</comment>